<proteinExistence type="predicted"/>
<reference evidence="2" key="1">
    <citation type="journal article" date="2017" name="Genome Biol.">
        <title>Comparative genomics reveals high biological diversity and specific adaptations in the industrially and medically important fungal genus Aspergillus.</title>
        <authorList>
            <person name="de Vries R.P."/>
            <person name="Riley R."/>
            <person name="Wiebenga A."/>
            <person name="Aguilar-Osorio G."/>
            <person name="Amillis S."/>
            <person name="Uchima C.A."/>
            <person name="Anderluh G."/>
            <person name="Asadollahi M."/>
            <person name="Askin M."/>
            <person name="Barry K."/>
            <person name="Battaglia E."/>
            <person name="Bayram O."/>
            <person name="Benocci T."/>
            <person name="Braus-Stromeyer S.A."/>
            <person name="Caldana C."/>
            <person name="Canovas D."/>
            <person name="Cerqueira G.C."/>
            <person name="Chen F."/>
            <person name="Chen W."/>
            <person name="Choi C."/>
            <person name="Clum A."/>
            <person name="Dos Santos R.A."/>
            <person name="Damasio A.R."/>
            <person name="Diallinas G."/>
            <person name="Emri T."/>
            <person name="Fekete E."/>
            <person name="Flipphi M."/>
            <person name="Freyberg S."/>
            <person name="Gallo A."/>
            <person name="Gournas C."/>
            <person name="Habgood R."/>
            <person name="Hainaut M."/>
            <person name="Harispe M.L."/>
            <person name="Henrissat B."/>
            <person name="Hilden K.S."/>
            <person name="Hope R."/>
            <person name="Hossain A."/>
            <person name="Karabika E."/>
            <person name="Karaffa L."/>
            <person name="Karanyi Z."/>
            <person name="Krasevec N."/>
            <person name="Kuo A."/>
            <person name="Kusch H."/>
            <person name="LaButti K."/>
            <person name="Lagendijk E.L."/>
            <person name="Lapidus A."/>
            <person name="Levasseur A."/>
            <person name="Lindquist E."/>
            <person name="Lipzen A."/>
            <person name="Logrieco A.F."/>
            <person name="MacCabe A."/>
            <person name="Maekelae M.R."/>
            <person name="Malavazi I."/>
            <person name="Melin P."/>
            <person name="Meyer V."/>
            <person name="Mielnichuk N."/>
            <person name="Miskei M."/>
            <person name="Molnar A.P."/>
            <person name="Mule G."/>
            <person name="Ngan C.Y."/>
            <person name="Orejas M."/>
            <person name="Orosz E."/>
            <person name="Ouedraogo J.P."/>
            <person name="Overkamp K.M."/>
            <person name="Park H.-S."/>
            <person name="Perrone G."/>
            <person name="Piumi F."/>
            <person name="Punt P.J."/>
            <person name="Ram A.F."/>
            <person name="Ramon A."/>
            <person name="Rauscher S."/>
            <person name="Record E."/>
            <person name="Riano-Pachon D.M."/>
            <person name="Robert V."/>
            <person name="Roehrig J."/>
            <person name="Ruller R."/>
            <person name="Salamov A."/>
            <person name="Salih N.S."/>
            <person name="Samson R.A."/>
            <person name="Sandor E."/>
            <person name="Sanguinetti M."/>
            <person name="Schuetze T."/>
            <person name="Sepcic K."/>
            <person name="Shelest E."/>
            <person name="Sherlock G."/>
            <person name="Sophianopoulou V."/>
            <person name="Squina F.M."/>
            <person name="Sun H."/>
            <person name="Susca A."/>
            <person name="Todd R.B."/>
            <person name="Tsang A."/>
            <person name="Unkles S.E."/>
            <person name="van de Wiele N."/>
            <person name="van Rossen-Uffink D."/>
            <person name="Oliveira J.V."/>
            <person name="Vesth T.C."/>
            <person name="Visser J."/>
            <person name="Yu J.-H."/>
            <person name="Zhou M."/>
            <person name="Andersen M.R."/>
            <person name="Archer D.B."/>
            <person name="Baker S.E."/>
            <person name="Benoit I."/>
            <person name="Brakhage A.A."/>
            <person name="Braus G.H."/>
            <person name="Fischer R."/>
            <person name="Frisvad J.C."/>
            <person name="Goldman G.H."/>
            <person name="Houbraken J."/>
            <person name="Oakley B."/>
            <person name="Pocsi I."/>
            <person name="Scazzocchio C."/>
            <person name="Seiboth B."/>
            <person name="vanKuyk P.A."/>
            <person name="Wortman J."/>
            <person name="Dyer P.S."/>
            <person name="Grigoriev I.V."/>
        </authorList>
    </citation>
    <scope>NUCLEOTIDE SEQUENCE [LARGE SCALE GENOMIC DNA]</scope>
    <source>
        <strain evidence="2">CBS 516.65</strain>
    </source>
</reference>
<name>A0A1L9VVZ8_ASPGL</name>
<dbReference type="EMBL" id="KV878890">
    <property type="protein sequence ID" value="OJJ88093.1"/>
    <property type="molecule type" value="Genomic_DNA"/>
</dbReference>
<dbReference type="RefSeq" id="XP_022404776.1">
    <property type="nucleotide sequence ID" value="XM_022545771.1"/>
</dbReference>
<dbReference type="AlphaFoldDB" id="A0A1L9VVZ8"/>
<dbReference type="Proteomes" id="UP000184300">
    <property type="component" value="Unassembled WGS sequence"/>
</dbReference>
<evidence type="ECO:0000313" key="2">
    <source>
        <dbReference type="Proteomes" id="UP000184300"/>
    </source>
</evidence>
<sequence>MTRKPTAAKSDFQLLSMLLFNVLSPTFARVIVNRLLKSRARSCLPNCISPFSFRRALLQSTEPCDMPSLEVNKMRPSRISLHTVAISASLKSTIPVKPPSGIARCTYS</sequence>
<keyword evidence="2" id="KW-1185">Reference proteome</keyword>
<protein>
    <submittedName>
        <fullName evidence="1">Uncharacterized protein</fullName>
    </submittedName>
</protein>
<organism evidence="1 2">
    <name type="scientific">Aspergillus glaucus CBS 516.65</name>
    <dbReference type="NCBI Taxonomy" id="1160497"/>
    <lineage>
        <taxon>Eukaryota</taxon>
        <taxon>Fungi</taxon>
        <taxon>Dikarya</taxon>
        <taxon>Ascomycota</taxon>
        <taxon>Pezizomycotina</taxon>
        <taxon>Eurotiomycetes</taxon>
        <taxon>Eurotiomycetidae</taxon>
        <taxon>Eurotiales</taxon>
        <taxon>Aspergillaceae</taxon>
        <taxon>Aspergillus</taxon>
        <taxon>Aspergillus subgen. Aspergillus</taxon>
    </lineage>
</organism>
<dbReference type="VEuPathDB" id="FungiDB:ASPGLDRAFT_43206"/>
<dbReference type="GeneID" id="34462032"/>
<accession>A0A1L9VVZ8</accession>
<evidence type="ECO:0000313" key="1">
    <source>
        <dbReference type="EMBL" id="OJJ88093.1"/>
    </source>
</evidence>
<gene>
    <name evidence="1" type="ORF">ASPGLDRAFT_43206</name>
</gene>